<feature type="compositionally biased region" description="Polar residues" evidence="6">
    <location>
        <begin position="136"/>
        <end position="152"/>
    </location>
</feature>
<dbReference type="SUPFAM" id="SSF48403">
    <property type="entry name" value="Ankyrin repeat"/>
    <property type="match status" value="1"/>
</dbReference>
<dbReference type="EMBL" id="GL996501">
    <property type="protein sequence ID" value="EGW32731.1"/>
    <property type="molecule type" value="Genomic_DNA"/>
</dbReference>
<dbReference type="Pfam" id="PF01833">
    <property type="entry name" value="TIG"/>
    <property type="match status" value="1"/>
</dbReference>
<evidence type="ECO:0000256" key="7">
    <source>
        <dbReference type="SAM" id="Phobius"/>
    </source>
</evidence>
<dbReference type="SMART" id="SM00248">
    <property type="entry name" value="ANK"/>
    <property type="match status" value="2"/>
</dbReference>
<dbReference type="InterPro" id="IPR051226">
    <property type="entry name" value="PP1_Regulatory_Subunit"/>
</dbReference>
<evidence type="ECO:0000256" key="3">
    <source>
        <dbReference type="ARBA" id="ARBA00022737"/>
    </source>
</evidence>
<dbReference type="Gene3D" id="1.25.40.20">
    <property type="entry name" value="Ankyrin repeat-containing domain"/>
    <property type="match status" value="1"/>
</dbReference>
<dbReference type="GeneID" id="18873215"/>
<dbReference type="GO" id="GO:0005634">
    <property type="term" value="C:nucleus"/>
    <property type="evidence" value="ECO:0007669"/>
    <property type="project" value="UniProtKB-ARBA"/>
</dbReference>
<dbReference type="OMA" id="FIGNERM"/>
<dbReference type="Gene3D" id="2.60.40.10">
    <property type="entry name" value="Immunoglobulins"/>
    <property type="match status" value="1"/>
</dbReference>
<evidence type="ECO:0000256" key="4">
    <source>
        <dbReference type="ARBA" id="ARBA00038386"/>
    </source>
</evidence>
<dbReference type="InterPro" id="IPR036770">
    <property type="entry name" value="Ankyrin_rpt-contain_sf"/>
</dbReference>
<keyword evidence="7" id="KW-0812">Transmembrane</keyword>
<feature type="domain" description="IPT/TIG" evidence="8">
    <location>
        <begin position="13"/>
        <end position="100"/>
    </location>
</feature>
<feature type="repeat" description="ANK" evidence="5">
    <location>
        <begin position="214"/>
        <end position="246"/>
    </location>
</feature>
<dbReference type="KEGG" id="spaa:SPAPADRAFT_60085"/>
<name>G3AM26_SPAPN</name>
<dbReference type="Proteomes" id="UP000000709">
    <property type="component" value="Unassembled WGS sequence"/>
</dbReference>
<keyword evidence="7" id="KW-0472">Membrane</keyword>
<dbReference type="FunFam" id="2.60.40.10:FF:001880">
    <property type="entry name" value="Mga2p"/>
    <property type="match status" value="1"/>
</dbReference>
<evidence type="ECO:0000256" key="2">
    <source>
        <dbReference type="ARBA" id="ARBA00022553"/>
    </source>
</evidence>
<keyword evidence="7" id="KW-1133">Transmembrane helix</keyword>
<dbReference type="PANTHER" id="PTHR24179">
    <property type="entry name" value="PROTEIN PHOSPHATASE 1 REGULATORY SUBUNIT 12"/>
    <property type="match status" value="1"/>
</dbReference>
<dbReference type="InterPro" id="IPR002110">
    <property type="entry name" value="Ankyrin_rpt"/>
</dbReference>
<dbReference type="GO" id="GO:0045944">
    <property type="term" value="P:positive regulation of transcription by RNA polymerase II"/>
    <property type="evidence" value="ECO:0007669"/>
    <property type="project" value="UniProtKB-ARBA"/>
</dbReference>
<accession>G3AM26</accession>
<feature type="region of interest" description="Disordered" evidence="6">
    <location>
        <begin position="443"/>
        <end position="474"/>
    </location>
</feature>
<dbReference type="PROSITE" id="PS50088">
    <property type="entry name" value="ANK_REPEAT"/>
    <property type="match status" value="2"/>
</dbReference>
<feature type="repeat" description="ANK" evidence="5">
    <location>
        <begin position="247"/>
        <end position="279"/>
    </location>
</feature>
<feature type="non-terminal residue" evidence="9">
    <location>
        <position position="1"/>
    </location>
</feature>
<dbReference type="PROSITE" id="PS50297">
    <property type="entry name" value="ANK_REP_REGION"/>
    <property type="match status" value="1"/>
</dbReference>
<dbReference type="STRING" id="619300.G3AM26"/>
<feature type="compositionally biased region" description="Low complexity" evidence="6">
    <location>
        <begin position="153"/>
        <end position="162"/>
    </location>
</feature>
<keyword evidence="5" id="KW-0040">ANK repeat</keyword>
<keyword evidence="2" id="KW-0597">Phosphoprotein</keyword>
<dbReference type="eggNOG" id="KOG3836">
    <property type="taxonomic scope" value="Eukaryota"/>
</dbReference>
<sequence>GQTQTHVPPQHSLPSIQRIIPSQGPIRGGIEVTLLGFNFRPGLSVKFGVNSALATHCWSETTIVTYLPPAAMPGQVLVSFEDLDNIMLGGHQPQQVFTYTDDTDRQLIELALQIVGLKMNGKLEDAKNIAKRIVGTDSNSNTTGMNTPTHNPSSSSNQQMKMSNDSWFDSAHKSLEQLTKSGLSTQEILISLLSLVDLPNCPIVIPNWQLSNKEGQSLLHLATLKNYSNLIRFLITHGCKIDLQDNQGITPLFLAGMCGHRDLIKVFIDCKSNLNLKLSNDKYLKDYADLNVLDMFPDGPRSHGFDVMKKSVSVDSLNSMFENDYGRHVSKMVLSDDLNDLDKSEYPQSDIITSVEDYSSEFADSEYESDDHDDEPEEEEYEIYEDDYSEEEGVEHDYDSEIETIIGTSSTAATSVATSPADATTPTSPGLWQKVMNVFHSDDERGERESLPSYDDLFPLGPSSSTSKPKSSIERLLNRVDSQQDSDAVPSDSSEDMVVSYINHPRKTVENDKMLFFFWLPALMCILGLFFMIHVMGYKIEIIERAKDIIRGVVGNAMVGDERIGRLFNRGDQGVLSV</sequence>
<dbReference type="GO" id="GO:0033554">
    <property type="term" value="P:cellular response to stress"/>
    <property type="evidence" value="ECO:0007669"/>
    <property type="project" value="UniProtKB-ARBA"/>
</dbReference>
<dbReference type="GO" id="GO:0019208">
    <property type="term" value="F:phosphatase regulator activity"/>
    <property type="evidence" value="ECO:0007669"/>
    <property type="project" value="TreeGrafter"/>
</dbReference>
<organism evidence="10">
    <name type="scientific">Spathaspora passalidarum (strain NRRL Y-27907 / 11-Y1)</name>
    <dbReference type="NCBI Taxonomy" id="619300"/>
    <lineage>
        <taxon>Eukaryota</taxon>
        <taxon>Fungi</taxon>
        <taxon>Dikarya</taxon>
        <taxon>Ascomycota</taxon>
        <taxon>Saccharomycotina</taxon>
        <taxon>Pichiomycetes</taxon>
        <taxon>Debaryomycetaceae</taxon>
        <taxon>Spathaspora</taxon>
    </lineage>
</organism>
<proteinExistence type="inferred from homology"/>
<dbReference type="GO" id="GO:0030466">
    <property type="term" value="P:silent mating-type cassette heterochromatin formation"/>
    <property type="evidence" value="ECO:0007669"/>
    <property type="project" value="UniProtKB-ARBA"/>
</dbReference>
<dbReference type="Pfam" id="PF12796">
    <property type="entry name" value="Ank_2"/>
    <property type="match status" value="1"/>
</dbReference>
<keyword evidence="3" id="KW-0677">Repeat</keyword>
<dbReference type="InParanoid" id="G3AM26"/>
<evidence type="ECO:0000313" key="10">
    <source>
        <dbReference type="Proteomes" id="UP000000709"/>
    </source>
</evidence>
<feature type="transmembrane region" description="Helical" evidence="7">
    <location>
        <begin position="516"/>
        <end position="537"/>
    </location>
</feature>
<dbReference type="GO" id="GO:2001280">
    <property type="term" value="P:positive regulation of unsaturated fatty acid biosynthetic process"/>
    <property type="evidence" value="ECO:0007669"/>
    <property type="project" value="UniProtKB-ARBA"/>
</dbReference>
<evidence type="ECO:0000256" key="5">
    <source>
        <dbReference type="PROSITE-ProRule" id="PRU00023"/>
    </source>
</evidence>
<dbReference type="CDD" id="cd00102">
    <property type="entry name" value="IPT"/>
    <property type="match status" value="1"/>
</dbReference>
<dbReference type="InterPro" id="IPR013783">
    <property type="entry name" value="Ig-like_fold"/>
</dbReference>
<dbReference type="InterPro" id="IPR002909">
    <property type="entry name" value="IPT_dom"/>
</dbReference>
<protein>
    <recommendedName>
        <fullName evidence="8">IPT/TIG domain-containing protein</fullName>
    </recommendedName>
</protein>
<dbReference type="OrthoDB" id="71307at2759"/>
<dbReference type="SMART" id="SM00429">
    <property type="entry name" value="IPT"/>
    <property type="match status" value="1"/>
</dbReference>
<dbReference type="FunCoup" id="G3AM26">
    <property type="interactions" value="1479"/>
</dbReference>
<dbReference type="InterPro" id="IPR014756">
    <property type="entry name" value="Ig_E-set"/>
</dbReference>
<feature type="region of interest" description="Disordered" evidence="6">
    <location>
        <begin position="136"/>
        <end position="162"/>
    </location>
</feature>
<evidence type="ECO:0000313" key="9">
    <source>
        <dbReference type="EMBL" id="EGW32731.1"/>
    </source>
</evidence>
<evidence type="ECO:0000256" key="6">
    <source>
        <dbReference type="SAM" id="MobiDB-lite"/>
    </source>
</evidence>
<dbReference type="PANTHER" id="PTHR24179:SF21">
    <property type="entry name" value="MYOSIN BINDING SUBUNIT, ISOFORM O"/>
    <property type="match status" value="1"/>
</dbReference>
<reference evidence="9 10" key="1">
    <citation type="journal article" date="2011" name="Proc. Natl. Acad. Sci. U.S.A.">
        <title>Comparative genomics of xylose-fermenting fungi for enhanced biofuel production.</title>
        <authorList>
            <person name="Wohlbach D.J."/>
            <person name="Kuo A."/>
            <person name="Sato T.K."/>
            <person name="Potts K.M."/>
            <person name="Salamov A.A."/>
            <person name="LaButti K.M."/>
            <person name="Sun H."/>
            <person name="Clum A."/>
            <person name="Pangilinan J.L."/>
            <person name="Lindquist E.A."/>
            <person name="Lucas S."/>
            <person name="Lapidus A."/>
            <person name="Jin M."/>
            <person name="Gunawan C."/>
            <person name="Balan V."/>
            <person name="Dale B.E."/>
            <person name="Jeffries T.W."/>
            <person name="Zinkel R."/>
            <person name="Barry K.W."/>
            <person name="Grigoriev I.V."/>
            <person name="Gasch A.P."/>
        </authorList>
    </citation>
    <scope>NUCLEOTIDE SEQUENCE [LARGE SCALE GENOMIC DNA]</scope>
    <source>
        <strain evidence="10">NRRL Y-27907 / 11-Y1</strain>
    </source>
</reference>
<gene>
    <name evidence="9" type="ORF">SPAPADRAFT_60085</name>
</gene>
<dbReference type="AlphaFoldDB" id="G3AM26"/>
<dbReference type="RefSeq" id="XP_007374246.1">
    <property type="nucleotide sequence ID" value="XM_007374184.1"/>
</dbReference>
<keyword evidence="10" id="KW-1185">Reference proteome</keyword>
<evidence type="ECO:0000259" key="8">
    <source>
        <dbReference type="SMART" id="SM00429"/>
    </source>
</evidence>
<dbReference type="GO" id="GO:0005789">
    <property type="term" value="C:endoplasmic reticulum membrane"/>
    <property type="evidence" value="ECO:0007669"/>
    <property type="project" value="UniProtKB-ARBA"/>
</dbReference>
<evidence type="ECO:0000256" key="1">
    <source>
        <dbReference type="ARBA" id="ARBA00022473"/>
    </source>
</evidence>
<comment type="similarity">
    <text evidence="4">Belongs to the NRARP family.</text>
</comment>
<dbReference type="SUPFAM" id="SSF81296">
    <property type="entry name" value="E set domains"/>
    <property type="match status" value="1"/>
</dbReference>
<keyword evidence="1" id="KW-0217">Developmental protein</keyword>
<dbReference type="HOGENOM" id="CLU_472208_0_0_1"/>
<dbReference type="GO" id="GO:0004857">
    <property type="term" value="F:enzyme inhibitor activity"/>
    <property type="evidence" value="ECO:0007669"/>
    <property type="project" value="TreeGrafter"/>
</dbReference>